<evidence type="ECO:0000313" key="2">
    <source>
        <dbReference type="EMBL" id="PWJ40157.1"/>
    </source>
</evidence>
<evidence type="ECO:0000313" key="3">
    <source>
        <dbReference type="Proteomes" id="UP000245535"/>
    </source>
</evidence>
<keyword evidence="2" id="KW-0378">Hydrolase</keyword>
<protein>
    <submittedName>
        <fullName evidence="2">Putative glycosyl hydrolase or carbohydrate binding protein</fullName>
    </submittedName>
</protein>
<dbReference type="GO" id="GO:0016787">
    <property type="term" value="F:hydrolase activity"/>
    <property type="evidence" value="ECO:0007669"/>
    <property type="project" value="UniProtKB-KW"/>
</dbReference>
<name>A0A315Z6X3_SEDFL</name>
<sequence>MNRTYSKFLILTLFLGVISSCIEDRVPYPVVLGEFLVFNVEGQTEPTIIDTENRIVTVEVADEIDLSQIKVLEYQITEGAEMTPEIEEIEDFTTERLYTITTYQDYDWTVQVVYGQASITAIAIEHQYGDAIFDERNQTVNLLVGDEADLTNIRLTQFEISDGATADPDPMEISDFSEPVKTTLTSKFGDESEWTINVSYEPAIKSVEVEGAISDSIYVDHQLVEITMPEGTDLSSLNVTEVILQEGASSNPEISTITDFSEPQKVIITTASGNTQEWTIRVQEAIQVEFSMMNDWYDTEVKNFIGGHAGYYHLPGHDENSVWGSGDIGAAMNKIAANTITPKTEGSDTYAHLESKSVMGVLAAGSLFTGTMEANGIIPKTNFGMPFTTRPSSFEVDFKSEMKSKDNYQDGFDIYIILQVREGTGENEKRYRLGTAWYRSFESFSDWQHLDIPIHYGELPNLPDYAHMQPKVGDEFSPEEGYWADPTATPTHAIVVFSSSYDGDNMNGVIGSNIEINNVKLKY</sequence>
<dbReference type="AlphaFoldDB" id="A0A315Z6X3"/>
<dbReference type="Pfam" id="PF13201">
    <property type="entry name" value="PCMD"/>
    <property type="match status" value="1"/>
</dbReference>
<dbReference type="RefSeq" id="WP_109620633.1">
    <property type="nucleotide sequence ID" value="NZ_QGDO01000005.1"/>
</dbReference>
<dbReference type="EMBL" id="QGDO01000005">
    <property type="protein sequence ID" value="PWJ40157.1"/>
    <property type="molecule type" value="Genomic_DNA"/>
</dbReference>
<comment type="caution">
    <text evidence="2">The sequence shown here is derived from an EMBL/GenBank/DDBJ whole genome shotgun (WGS) entry which is preliminary data.</text>
</comment>
<keyword evidence="3" id="KW-1185">Reference proteome</keyword>
<feature type="domain" description="Putative carbohydrate metabolism" evidence="1">
    <location>
        <begin position="317"/>
        <end position="521"/>
    </location>
</feature>
<dbReference type="OrthoDB" id="1466621at2"/>
<dbReference type="InterPro" id="IPR038653">
    <property type="entry name" value="Put_CMD_sf"/>
</dbReference>
<dbReference type="InterPro" id="IPR025112">
    <property type="entry name" value="PCMD"/>
</dbReference>
<dbReference type="Gene3D" id="2.60.40.2340">
    <property type="match status" value="3"/>
</dbReference>
<dbReference type="Proteomes" id="UP000245535">
    <property type="component" value="Unassembled WGS sequence"/>
</dbReference>
<dbReference type="Gene3D" id="2.60.120.890">
    <property type="entry name" value="BT2081, beta-jelly-roll domain"/>
    <property type="match status" value="1"/>
</dbReference>
<evidence type="ECO:0000259" key="1">
    <source>
        <dbReference type="Pfam" id="PF13201"/>
    </source>
</evidence>
<gene>
    <name evidence="2" type="ORF">BC781_105225</name>
</gene>
<accession>A0A315Z6X3</accession>
<proteinExistence type="predicted"/>
<reference evidence="2 3" key="1">
    <citation type="submission" date="2018-03" db="EMBL/GenBank/DDBJ databases">
        <title>Genomic Encyclopedia of Archaeal and Bacterial Type Strains, Phase II (KMG-II): from individual species to whole genera.</title>
        <authorList>
            <person name="Goeker M."/>
        </authorList>
    </citation>
    <scope>NUCLEOTIDE SEQUENCE [LARGE SCALE GENOMIC DNA]</scope>
    <source>
        <strain evidence="2 3">DSM 28229</strain>
    </source>
</reference>
<dbReference type="PROSITE" id="PS51257">
    <property type="entry name" value="PROKAR_LIPOPROTEIN"/>
    <property type="match status" value="1"/>
</dbReference>
<organism evidence="2 3">
    <name type="scientific">Sediminitomix flava</name>
    <dbReference type="NCBI Taxonomy" id="379075"/>
    <lineage>
        <taxon>Bacteria</taxon>
        <taxon>Pseudomonadati</taxon>
        <taxon>Bacteroidota</taxon>
        <taxon>Cytophagia</taxon>
        <taxon>Cytophagales</taxon>
        <taxon>Flammeovirgaceae</taxon>
        <taxon>Sediminitomix</taxon>
    </lineage>
</organism>